<protein>
    <recommendedName>
        <fullName evidence="8">Ig-like domain-containing protein</fullName>
    </recommendedName>
</protein>
<dbReference type="Gene3D" id="3.80.10.10">
    <property type="entry name" value="Ribonuclease Inhibitor"/>
    <property type="match status" value="2"/>
</dbReference>
<keyword evidence="6" id="KW-0812">Transmembrane</keyword>
<evidence type="ECO:0000256" key="1">
    <source>
        <dbReference type="ARBA" id="ARBA00022614"/>
    </source>
</evidence>
<accession>A0AAD9K1D9</accession>
<feature type="region of interest" description="Disordered" evidence="5">
    <location>
        <begin position="601"/>
        <end position="628"/>
    </location>
</feature>
<dbReference type="PROSITE" id="PS51450">
    <property type="entry name" value="LRR"/>
    <property type="match status" value="1"/>
</dbReference>
<dbReference type="PANTHER" id="PTHR24366:SF96">
    <property type="entry name" value="LEUCINE RICH REPEAT CONTAINING 53"/>
    <property type="match status" value="1"/>
</dbReference>
<keyword evidence="6" id="KW-1133">Transmembrane helix</keyword>
<dbReference type="EMBL" id="JAODUP010000084">
    <property type="protein sequence ID" value="KAK2163159.1"/>
    <property type="molecule type" value="Genomic_DNA"/>
</dbReference>
<evidence type="ECO:0000256" key="4">
    <source>
        <dbReference type="ARBA" id="ARBA00023157"/>
    </source>
</evidence>
<evidence type="ECO:0000256" key="7">
    <source>
        <dbReference type="SAM" id="SignalP"/>
    </source>
</evidence>
<feature type="domain" description="Ig-like" evidence="8">
    <location>
        <begin position="421"/>
        <end position="496"/>
    </location>
</feature>
<dbReference type="InterPro" id="IPR013783">
    <property type="entry name" value="Ig-like_fold"/>
</dbReference>
<name>A0AAD9K1D9_9ANNE</name>
<evidence type="ECO:0000313" key="9">
    <source>
        <dbReference type="EMBL" id="KAK2163159.1"/>
    </source>
</evidence>
<dbReference type="Pfam" id="PF00560">
    <property type="entry name" value="LRR_1"/>
    <property type="match status" value="1"/>
</dbReference>
<keyword evidence="4" id="KW-1015">Disulfide bond</keyword>
<dbReference type="Proteomes" id="UP001208570">
    <property type="component" value="Unassembled WGS sequence"/>
</dbReference>
<dbReference type="AlphaFoldDB" id="A0AAD9K1D9"/>
<organism evidence="9 10">
    <name type="scientific">Paralvinella palmiformis</name>
    <dbReference type="NCBI Taxonomy" id="53620"/>
    <lineage>
        <taxon>Eukaryota</taxon>
        <taxon>Metazoa</taxon>
        <taxon>Spiralia</taxon>
        <taxon>Lophotrochozoa</taxon>
        <taxon>Annelida</taxon>
        <taxon>Polychaeta</taxon>
        <taxon>Sedentaria</taxon>
        <taxon>Canalipalpata</taxon>
        <taxon>Terebellida</taxon>
        <taxon>Terebelliformia</taxon>
        <taxon>Alvinellidae</taxon>
        <taxon>Paralvinella</taxon>
    </lineage>
</organism>
<dbReference type="InterPro" id="IPR036179">
    <property type="entry name" value="Ig-like_dom_sf"/>
</dbReference>
<feature type="chain" id="PRO_5042097278" description="Ig-like domain-containing protein" evidence="7">
    <location>
        <begin position="25"/>
        <end position="628"/>
    </location>
</feature>
<keyword evidence="10" id="KW-1185">Reference proteome</keyword>
<evidence type="ECO:0000259" key="8">
    <source>
        <dbReference type="PROSITE" id="PS50835"/>
    </source>
</evidence>
<dbReference type="InterPro" id="IPR007110">
    <property type="entry name" value="Ig-like_dom"/>
</dbReference>
<dbReference type="Pfam" id="PF13927">
    <property type="entry name" value="Ig_3"/>
    <property type="match status" value="1"/>
</dbReference>
<dbReference type="SUPFAM" id="SSF52058">
    <property type="entry name" value="L domain-like"/>
    <property type="match status" value="1"/>
</dbReference>
<evidence type="ECO:0000256" key="5">
    <source>
        <dbReference type="SAM" id="MobiDB-lite"/>
    </source>
</evidence>
<comment type="caution">
    <text evidence="9">The sequence shown here is derived from an EMBL/GenBank/DDBJ whole genome shotgun (WGS) entry which is preliminary data.</text>
</comment>
<dbReference type="InterPro" id="IPR001611">
    <property type="entry name" value="Leu-rich_rpt"/>
</dbReference>
<dbReference type="SMART" id="SM00369">
    <property type="entry name" value="LRR_TYP"/>
    <property type="match status" value="5"/>
</dbReference>
<dbReference type="InterPro" id="IPR000483">
    <property type="entry name" value="Cys-rich_flank_reg_C"/>
</dbReference>
<evidence type="ECO:0000313" key="10">
    <source>
        <dbReference type="Proteomes" id="UP001208570"/>
    </source>
</evidence>
<sequence length="628" mass="69444">MILVGVFNDWILLLCLGLIRTAYGCPSSCSCDERVVSCSGVTGFPVDLQSDVVRLTIIDSEIAVVKRDHFVRLLDLEMLHLAGDMIQNIENGSFMGLQKLYYISLEGNRLTTIESATFANMNLQRLYLNDNTGLSAIDPDAFHNATIDNLYMANCSLNKQSLQNVLTSLGRHLNNLDVSGNAGALLLDQDLFSGSLFRSLLLRDNGIHDLTFLDGVVTDMLDLSGNPIQDSAWNVTAYVPDVKELILENVAMTSISVTSPSESLLVLNIGRNNITHFAGQDLHPFPNLETLILKDNGIILLPHDLAQHVDRLVVLDVSGNKLIGLDPETLTGLNLLVLNASYNLITSLSGSLKEMFDYIRNIDLTANPFHCNCQIRWLADWLRHLPSDRNEVIFGRCRTPPQYVERLIWRMDPEELVCSSPVILMLASGGRTYGDALTIECKAKADPAARLQLYRDHVLLVTVHSPDRLEQQTNCLYHVTGLSCADVGNYTCVATNMAGVDEDWAIIGEILINICRNNGTIPTETSDSTTTITDTDIVKSPGGSSSYWIPVLVVFIVLVIFGVILTLLLWRRRSRRKYNFRSDASNNNDDVSYANSAFDREQNPSDHVMSNDVASGNGHVTSITPDVN</sequence>
<feature type="signal peptide" evidence="7">
    <location>
        <begin position="1"/>
        <end position="24"/>
    </location>
</feature>
<keyword evidence="3" id="KW-0677">Repeat</keyword>
<keyword evidence="2 7" id="KW-0732">Signal</keyword>
<keyword evidence="6" id="KW-0472">Membrane</keyword>
<evidence type="ECO:0000256" key="3">
    <source>
        <dbReference type="ARBA" id="ARBA00022737"/>
    </source>
</evidence>
<dbReference type="PANTHER" id="PTHR24366">
    <property type="entry name" value="IG(IMMUNOGLOBULIN) AND LRR(LEUCINE RICH REPEAT) DOMAINS"/>
    <property type="match status" value="1"/>
</dbReference>
<keyword evidence="1" id="KW-0433">Leucine-rich repeat</keyword>
<dbReference type="CDD" id="cd00096">
    <property type="entry name" value="Ig"/>
    <property type="match status" value="1"/>
</dbReference>
<dbReference type="SUPFAM" id="SSF48726">
    <property type="entry name" value="Immunoglobulin"/>
    <property type="match status" value="1"/>
</dbReference>
<proteinExistence type="predicted"/>
<reference evidence="9" key="1">
    <citation type="journal article" date="2023" name="Mol. Biol. Evol.">
        <title>Third-Generation Sequencing Reveals the Adaptive Role of the Epigenome in Three Deep-Sea Polychaetes.</title>
        <authorList>
            <person name="Perez M."/>
            <person name="Aroh O."/>
            <person name="Sun Y."/>
            <person name="Lan Y."/>
            <person name="Juniper S.K."/>
            <person name="Young C.R."/>
            <person name="Angers B."/>
            <person name="Qian P.Y."/>
        </authorList>
    </citation>
    <scope>NUCLEOTIDE SEQUENCE</scope>
    <source>
        <strain evidence="9">P08H-3</strain>
    </source>
</reference>
<evidence type="ECO:0000256" key="2">
    <source>
        <dbReference type="ARBA" id="ARBA00022729"/>
    </source>
</evidence>
<gene>
    <name evidence="9" type="ORF">LSH36_84g01021</name>
</gene>
<dbReference type="InterPro" id="IPR003591">
    <property type="entry name" value="Leu-rich_rpt_typical-subtyp"/>
</dbReference>
<evidence type="ECO:0000256" key="6">
    <source>
        <dbReference type="SAM" id="Phobius"/>
    </source>
</evidence>
<dbReference type="InterPro" id="IPR032675">
    <property type="entry name" value="LRR_dom_sf"/>
</dbReference>
<dbReference type="Pfam" id="PF13855">
    <property type="entry name" value="LRR_8"/>
    <property type="match status" value="2"/>
</dbReference>
<dbReference type="PROSITE" id="PS50835">
    <property type="entry name" value="IG_LIKE"/>
    <property type="match status" value="1"/>
</dbReference>
<feature type="transmembrane region" description="Helical" evidence="6">
    <location>
        <begin position="547"/>
        <end position="570"/>
    </location>
</feature>
<dbReference type="SMART" id="SM00082">
    <property type="entry name" value="LRRCT"/>
    <property type="match status" value="1"/>
</dbReference>
<dbReference type="Gene3D" id="2.60.40.10">
    <property type="entry name" value="Immunoglobulins"/>
    <property type="match status" value="1"/>
</dbReference>
<feature type="compositionally biased region" description="Polar residues" evidence="5">
    <location>
        <begin position="612"/>
        <end position="628"/>
    </location>
</feature>